<dbReference type="RefSeq" id="YP_009101931.1">
    <property type="nucleotide sequence ID" value="NC_025447.1"/>
</dbReference>
<dbReference type="GeneID" id="22111384"/>
<accession>A0A097EXQ5</accession>
<organism evidence="1 2">
    <name type="scientific">Escherichia phage 121Q</name>
    <dbReference type="NCBI Taxonomy" id="1555202"/>
    <lineage>
        <taxon>Viruses</taxon>
        <taxon>Duplodnaviria</taxon>
        <taxon>Heunggongvirae</taxon>
        <taxon>Uroviricota</taxon>
        <taxon>Caudoviricetes</taxon>
        <taxon>Asteriusvirus</taxon>
        <taxon>Asteriusvirus av121Q</taxon>
    </lineage>
</organism>
<proteinExistence type="predicted"/>
<sequence length="106" mass="12365">MKFNIAKTSNVCIFGYADELGDIDILLYKKDGVMHFKYQDEEADNYPLPNLVQMQEEELFQYSLVYDIDICTMPVLINIQKVMLDVFDRLIQGTQGRTIYVNVQDN</sequence>
<dbReference type="Proteomes" id="UP000029889">
    <property type="component" value="Segment"/>
</dbReference>
<name>A0A097EXQ5_9CAUD</name>
<dbReference type="EMBL" id="KM507819">
    <property type="protein sequence ID" value="AIT14234.1"/>
    <property type="molecule type" value="Genomic_DNA"/>
</dbReference>
<dbReference type="KEGG" id="vg:22111384"/>
<protein>
    <submittedName>
        <fullName evidence="1">Uncharacterized protein</fullName>
    </submittedName>
</protein>
<gene>
    <name evidence="1" type="primary">344</name>
    <name evidence="1" type="ORF">PBI_121Q_344</name>
</gene>
<evidence type="ECO:0000313" key="2">
    <source>
        <dbReference type="Proteomes" id="UP000029889"/>
    </source>
</evidence>
<evidence type="ECO:0000313" key="1">
    <source>
        <dbReference type="EMBL" id="AIT14234.1"/>
    </source>
</evidence>
<reference evidence="1 2" key="1">
    <citation type="submission" date="2014-09" db="EMBL/GenBank/DDBJ databases">
        <authorList>
            <person name="Lapin J.S."/>
            <person name="Pope W.H."/>
            <person name="Hua J."/>
            <person name="Ford M.E."/>
            <person name="Conway J.F."/>
            <person name="Hatfull G.F."/>
            <person name="Hendrix R.W."/>
        </authorList>
    </citation>
    <scope>NUCLEOTIDE SEQUENCE [LARGE SCALE GENOMIC DNA]</scope>
</reference>
<keyword evidence="2" id="KW-1185">Reference proteome</keyword>